<sequence>MFQAELMEMLVATHVISMANWLSQTNPKVATYPGIAKFTKLLTGADTNIKKNPRTRTQEKCLDGNGKKFGGIMWTQLLPLNIFSTPDHHGF</sequence>
<evidence type="ECO:0000313" key="1">
    <source>
        <dbReference type="EMBL" id="CAG8977951.1"/>
    </source>
</evidence>
<reference evidence="1" key="1">
    <citation type="submission" date="2021-07" db="EMBL/GenBank/DDBJ databases">
        <authorList>
            <person name="Durling M."/>
        </authorList>
    </citation>
    <scope>NUCLEOTIDE SEQUENCE</scope>
</reference>
<accession>A0A9N9LSS0</accession>
<evidence type="ECO:0000313" key="2">
    <source>
        <dbReference type="Proteomes" id="UP000701801"/>
    </source>
</evidence>
<dbReference type="AlphaFoldDB" id="A0A9N9LSS0"/>
<comment type="caution">
    <text evidence="1">The sequence shown here is derived from an EMBL/GenBank/DDBJ whole genome shotgun (WGS) entry which is preliminary data.</text>
</comment>
<keyword evidence="2" id="KW-1185">Reference proteome</keyword>
<gene>
    <name evidence="1" type="ORF">HYALB_00001832</name>
</gene>
<organism evidence="1 2">
    <name type="scientific">Hymenoscyphus albidus</name>
    <dbReference type="NCBI Taxonomy" id="595503"/>
    <lineage>
        <taxon>Eukaryota</taxon>
        <taxon>Fungi</taxon>
        <taxon>Dikarya</taxon>
        <taxon>Ascomycota</taxon>
        <taxon>Pezizomycotina</taxon>
        <taxon>Leotiomycetes</taxon>
        <taxon>Helotiales</taxon>
        <taxon>Helotiaceae</taxon>
        <taxon>Hymenoscyphus</taxon>
    </lineage>
</organism>
<dbReference type="Proteomes" id="UP000701801">
    <property type="component" value="Unassembled WGS sequence"/>
</dbReference>
<protein>
    <submittedName>
        <fullName evidence="1">Uncharacterized protein</fullName>
    </submittedName>
</protein>
<name>A0A9N9LSS0_9HELO</name>
<proteinExistence type="predicted"/>
<dbReference type="EMBL" id="CAJVRM010000239">
    <property type="protein sequence ID" value="CAG8977951.1"/>
    <property type="molecule type" value="Genomic_DNA"/>
</dbReference>